<evidence type="ECO:0000256" key="1">
    <source>
        <dbReference type="SAM" id="SignalP"/>
    </source>
</evidence>
<evidence type="ECO:0000313" key="3">
    <source>
        <dbReference type="Proteomes" id="UP000886687"/>
    </source>
</evidence>
<name>A0A9E4K9P0_9GAMM</name>
<protein>
    <submittedName>
        <fullName evidence="2">Uncharacterized protein</fullName>
    </submittedName>
</protein>
<proteinExistence type="predicted"/>
<comment type="caution">
    <text evidence="2">The sequence shown here is derived from an EMBL/GenBank/DDBJ whole genome shotgun (WGS) entry which is preliminary data.</text>
</comment>
<dbReference type="AlphaFoldDB" id="A0A9E4K9P0"/>
<keyword evidence="1" id="KW-0732">Signal</keyword>
<gene>
    <name evidence="2" type="ORF">JAZ04_21660</name>
</gene>
<accession>A0A9E4K9P0</accession>
<dbReference type="Proteomes" id="UP000886687">
    <property type="component" value="Unassembled WGS sequence"/>
</dbReference>
<evidence type="ECO:0000313" key="2">
    <source>
        <dbReference type="EMBL" id="MCG7941445.1"/>
    </source>
</evidence>
<feature type="chain" id="PRO_5039065579" evidence="1">
    <location>
        <begin position="22"/>
        <end position="166"/>
    </location>
</feature>
<dbReference type="EMBL" id="JAEPDI010000042">
    <property type="protein sequence ID" value="MCG7941445.1"/>
    <property type="molecule type" value="Genomic_DNA"/>
</dbReference>
<sequence>MKRKILTFFTAIFGVSGLVVAAVPFVASLNVSERALANRPHIPIDHIGMGESELITTEGTTYSMTFMVYRSFEGEVRVWNIPTHKGKVLLPDIRWGRWAMLCDEFTLDKEKNVFRCLDDELQQYSWVTDEMLWDVNGKNLGKFTEDMILAKGVHHKKYFVVGVNPK</sequence>
<reference evidence="2" key="1">
    <citation type="journal article" date="2021" name="Proc. Natl. Acad. Sci. U.S.A.">
        <title>Global biogeography of chemosynthetic symbionts reveals both localized and globally distributed symbiont groups. .</title>
        <authorList>
            <person name="Osvatic J.T."/>
            <person name="Wilkins L.G.E."/>
            <person name="Leibrecht L."/>
            <person name="Leray M."/>
            <person name="Zauner S."/>
            <person name="Polzin J."/>
            <person name="Camacho Y."/>
            <person name="Gros O."/>
            <person name="van Gils J.A."/>
            <person name="Eisen J.A."/>
            <person name="Petersen J.M."/>
            <person name="Yuen B."/>
        </authorList>
    </citation>
    <scope>NUCLEOTIDE SEQUENCE</scope>
    <source>
        <strain evidence="2">MAGL173</strain>
    </source>
</reference>
<feature type="signal peptide" evidence="1">
    <location>
        <begin position="1"/>
        <end position="21"/>
    </location>
</feature>
<organism evidence="2 3">
    <name type="scientific">Candidatus Thiodiazotropha lotti</name>
    <dbReference type="NCBI Taxonomy" id="2792787"/>
    <lineage>
        <taxon>Bacteria</taxon>
        <taxon>Pseudomonadati</taxon>
        <taxon>Pseudomonadota</taxon>
        <taxon>Gammaproteobacteria</taxon>
        <taxon>Chromatiales</taxon>
        <taxon>Sedimenticolaceae</taxon>
        <taxon>Candidatus Thiodiazotropha</taxon>
    </lineage>
</organism>